<dbReference type="Proteomes" id="UP001221898">
    <property type="component" value="Unassembled WGS sequence"/>
</dbReference>
<proteinExistence type="predicted"/>
<comment type="caution">
    <text evidence="1">The sequence shown here is derived from an EMBL/GenBank/DDBJ whole genome shotgun (WGS) entry which is preliminary data.</text>
</comment>
<protein>
    <submittedName>
        <fullName evidence="1">Uncharacterized protein</fullName>
    </submittedName>
</protein>
<dbReference type="AlphaFoldDB" id="A0AAD7RW10"/>
<sequence>MLVPSIMTKCQSVYCCVKQRPCYGPGGSNGAIALLTEAAVKAKDKLPTATWVGLIFLKNQIAGRGS</sequence>
<evidence type="ECO:0000313" key="1">
    <source>
        <dbReference type="EMBL" id="KAJ8390051.1"/>
    </source>
</evidence>
<accession>A0AAD7RW10</accession>
<organism evidence="1 2">
    <name type="scientific">Aldrovandia affinis</name>
    <dbReference type="NCBI Taxonomy" id="143900"/>
    <lineage>
        <taxon>Eukaryota</taxon>
        <taxon>Metazoa</taxon>
        <taxon>Chordata</taxon>
        <taxon>Craniata</taxon>
        <taxon>Vertebrata</taxon>
        <taxon>Euteleostomi</taxon>
        <taxon>Actinopterygii</taxon>
        <taxon>Neopterygii</taxon>
        <taxon>Teleostei</taxon>
        <taxon>Notacanthiformes</taxon>
        <taxon>Halosauridae</taxon>
        <taxon>Aldrovandia</taxon>
    </lineage>
</organism>
<reference evidence="1" key="1">
    <citation type="journal article" date="2023" name="Science">
        <title>Genome structures resolve the early diversification of teleost fishes.</title>
        <authorList>
            <person name="Parey E."/>
            <person name="Louis A."/>
            <person name="Montfort J."/>
            <person name="Bouchez O."/>
            <person name="Roques C."/>
            <person name="Iampietro C."/>
            <person name="Lluch J."/>
            <person name="Castinel A."/>
            <person name="Donnadieu C."/>
            <person name="Desvignes T."/>
            <person name="Floi Bucao C."/>
            <person name="Jouanno E."/>
            <person name="Wen M."/>
            <person name="Mejri S."/>
            <person name="Dirks R."/>
            <person name="Jansen H."/>
            <person name="Henkel C."/>
            <person name="Chen W.J."/>
            <person name="Zahm M."/>
            <person name="Cabau C."/>
            <person name="Klopp C."/>
            <person name="Thompson A.W."/>
            <person name="Robinson-Rechavi M."/>
            <person name="Braasch I."/>
            <person name="Lecointre G."/>
            <person name="Bobe J."/>
            <person name="Postlethwait J.H."/>
            <person name="Berthelot C."/>
            <person name="Roest Crollius H."/>
            <person name="Guiguen Y."/>
        </authorList>
    </citation>
    <scope>NUCLEOTIDE SEQUENCE</scope>
    <source>
        <strain evidence="1">NC1722</strain>
    </source>
</reference>
<gene>
    <name evidence="1" type="ORF">AAFF_G00110650</name>
</gene>
<dbReference type="EMBL" id="JAINUG010000174">
    <property type="protein sequence ID" value="KAJ8390051.1"/>
    <property type="molecule type" value="Genomic_DNA"/>
</dbReference>
<keyword evidence="2" id="KW-1185">Reference proteome</keyword>
<evidence type="ECO:0000313" key="2">
    <source>
        <dbReference type="Proteomes" id="UP001221898"/>
    </source>
</evidence>
<name>A0AAD7RW10_9TELE</name>